<feature type="compositionally biased region" description="Polar residues" evidence="2">
    <location>
        <begin position="118"/>
        <end position="128"/>
    </location>
</feature>
<feature type="compositionally biased region" description="Basic and acidic residues" evidence="2">
    <location>
        <begin position="1460"/>
        <end position="1472"/>
    </location>
</feature>
<feature type="region of interest" description="Disordered" evidence="2">
    <location>
        <begin position="881"/>
        <end position="908"/>
    </location>
</feature>
<protein>
    <submittedName>
        <fullName evidence="3">Uncharacterized protein</fullName>
    </submittedName>
</protein>
<accession>A0A1W0XDK6</accession>
<dbReference type="OrthoDB" id="6431454at2759"/>
<keyword evidence="4" id="KW-1185">Reference proteome</keyword>
<proteinExistence type="predicted"/>
<feature type="compositionally biased region" description="Polar residues" evidence="2">
    <location>
        <begin position="839"/>
        <end position="856"/>
    </location>
</feature>
<feature type="compositionally biased region" description="Polar residues" evidence="2">
    <location>
        <begin position="1190"/>
        <end position="1200"/>
    </location>
</feature>
<feature type="region of interest" description="Disordered" evidence="2">
    <location>
        <begin position="672"/>
        <end position="859"/>
    </location>
</feature>
<feature type="region of interest" description="Disordered" evidence="2">
    <location>
        <begin position="561"/>
        <end position="593"/>
    </location>
</feature>
<feature type="compositionally biased region" description="Low complexity" evidence="2">
    <location>
        <begin position="791"/>
        <end position="800"/>
    </location>
</feature>
<evidence type="ECO:0000256" key="2">
    <source>
        <dbReference type="SAM" id="MobiDB-lite"/>
    </source>
</evidence>
<feature type="compositionally biased region" description="Basic and acidic residues" evidence="2">
    <location>
        <begin position="994"/>
        <end position="1019"/>
    </location>
</feature>
<feature type="compositionally biased region" description="Polar residues" evidence="2">
    <location>
        <begin position="415"/>
        <end position="424"/>
    </location>
</feature>
<feature type="region of interest" description="Disordered" evidence="2">
    <location>
        <begin position="934"/>
        <end position="1051"/>
    </location>
</feature>
<reference evidence="4" key="1">
    <citation type="submission" date="2017-01" db="EMBL/GenBank/DDBJ databases">
        <title>Comparative genomics of anhydrobiosis in the tardigrade Hypsibius dujardini.</title>
        <authorList>
            <person name="Yoshida Y."/>
            <person name="Koutsovoulos G."/>
            <person name="Laetsch D."/>
            <person name="Stevens L."/>
            <person name="Kumar S."/>
            <person name="Horikawa D."/>
            <person name="Ishino K."/>
            <person name="Komine S."/>
            <person name="Tomita M."/>
            <person name="Blaxter M."/>
            <person name="Arakawa K."/>
        </authorList>
    </citation>
    <scope>NUCLEOTIDE SEQUENCE [LARGE SCALE GENOMIC DNA]</scope>
    <source>
        <strain evidence="4">Z151</strain>
    </source>
</reference>
<feature type="compositionally biased region" description="Polar residues" evidence="2">
    <location>
        <begin position="1307"/>
        <end position="1323"/>
    </location>
</feature>
<feature type="region of interest" description="Disordered" evidence="2">
    <location>
        <begin position="1304"/>
        <end position="1345"/>
    </location>
</feature>
<feature type="region of interest" description="Disordered" evidence="2">
    <location>
        <begin position="1108"/>
        <end position="1128"/>
    </location>
</feature>
<feature type="region of interest" description="Disordered" evidence="2">
    <location>
        <begin position="410"/>
        <end position="435"/>
    </location>
</feature>
<evidence type="ECO:0000313" key="4">
    <source>
        <dbReference type="Proteomes" id="UP000192578"/>
    </source>
</evidence>
<feature type="region of interest" description="Disordered" evidence="2">
    <location>
        <begin position="175"/>
        <end position="259"/>
    </location>
</feature>
<comment type="caution">
    <text evidence="3">The sequence shown here is derived from an EMBL/GenBank/DDBJ whole genome shotgun (WGS) entry which is preliminary data.</text>
</comment>
<feature type="compositionally biased region" description="Polar residues" evidence="2">
    <location>
        <begin position="771"/>
        <end position="783"/>
    </location>
</feature>
<organism evidence="3 4">
    <name type="scientific">Hypsibius exemplaris</name>
    <name type="common">Freshwater tardigrade</name>
    <dbReference type="NCBI Taxonomy" id="2072580"/>
    <lineage>
        <taxon>Eukaryota</taxon>
        <taxon>Metazoa</taxon>
        <taxon>Ecdysozoa</taxon>
        <taxon>Tardigrada</taxon>
        <taxon>Eutardigrada</taxon>
        <taxon>Parachela</taxon>
        <taxon>Hypsibioidea</taxon>
        <taxon>Hypsibiidae</taxon>
        <taxon>Hypsibius</taxon>
    </lineage>
</organism>
<feature type="compositionally biased region" description="Low complexity" evidence="2">
    <location>
        <begin position="698"/>
        <end position="707"/>
    </location>
</feature>
<feature type="region of interest" description="Disordered" evidence="2">
    <location>
        <begin position="276"/>
        <end position="298"/>
    </location>
</feature>
<evidence type="ECO:0000256" key="1">
    <source>
        <dbReference type="SAM" id="Coils"/>
    </source>
</evidence>
<keyword evidence="1" id="KW-0175">Coiled coil</keyword>
<evidence type="ECO:0000313" key="3">
    <source>
        <dbReference type="EMBL" id="OQV25411.1"/>
    </source>
</evidence>
<feature type="compositionally biased region" description="Basic and acidic residues" evidence="2">
    <location>
        <begin position="197"/>
        <end position="206"/>
    </location>
</feature>
<feature type="compositionally biased region" description="Basic and acidic residues" evidence="2">
    <location>
        <begin position="732"/>
        <end position="742"/>
    </location>
</feature>
<feature type="compositionally biased region" description="Polar residues" evidence="2">
    <location>
        <begin position="672"/>
        <end position="681"/>
    </location>
</feature>
<feature type="region of interest" description="Disordered" evidence="2">
    <location>
        <begin position="1184"/>
        <end position="1207"/>
    </location>
</feature>
<dbReference type="Proteomes" id="UP000192578">
    <property type="component" value="Unassembled WGS sequence"/>
</dbReference>
<dbReference type="EMBL" id="MTYJ01000003">
    <property type="protein sequence ID" value="OQV25411.1"/>
    <property type="molecule type" value="Genomic_DNA"/>
</dbReference>
<feature type="coiled-coil region" evidence="1">
    <location>
        <begin position="478"/>
        <end position="505"/>
    </location>
</feature>
<feature type="region of interest" description="Disordered" evidence="2">
    <location>
        <begin position="102"/>
        <end position="143"/>
    </location>
</feature>
<feature type="compositionally biased region" description="Low complexity" evidence="2">
    <location>
        <begin position="953"/>
        <end position="967"/>
    </location>
</feature>
<feature type="compositionally biased region" description="Polar residues" evidence="2">
    <location>
        <begin position="276"/>
        <end position="297"/>
    </location>
</feature>
<sequence length="1547" mass="171885">MDQEPGRMTSTQVRYSTSLPPPIPIAAAASLHTPITGSSFTSDYPTTAQFLAQQHHDRYDYLYGDSSIRAGGGGGSQVSIGTLPYTVDGTKVIYPAVTQSSSSTATATTLKKQPPRSYASSRVSTTSELDGYPPSPSPSIPDSTFSLASTARGSNGRLSRRTHATIYLKGIDADSQAQSRSKVDLTVESENGLPSSDLHRVPDEARQQLVTRRSSSSSSSSGRGIQKLTIKMLLKEKKRDSSSQLSVSNNSNAYPGTMTTPPPVRYNLSLAQQQPDLQHSSTVQRTTTDITSTGSSNAGVVAAGGDDLPNGATAASTSYRKQLLPYQLLAEEPRVRRALSTHNNNNRYTSFVNRDALAKPRLSSSEVELCKKEVVTLHPQTTTTAAAATTAMANSSTETHIPIYERRAPHRDSTMSRTYSQASGASFRDPSKPKPYRSYERLDVISDDGGRVMREVVEELRGDHISIQVHEKGDGLSEDRAAQIRDNERNDLQRLEQTRPNLEIAMTSETDGLVLPEKPPSPGRSRREKYELYQAMAWQRDITDDDRARTPVGFHEVEYDASPRRQGPVVREETRVAESRSVSAPAPPARPVYVAAPPAETTTTTRTWYPEQQRPALPVHTSMLSSSTYSNTEHQSHISYRSIFDKCYTDERISELRKSANDLRTLANGGQIQPIQPWSTQQRRHDSLSSYTAHTRPSNTSTSTTNTAQPKHDYSPSSTSSTAARPLPPYREPLRAAYEESSRPSSYAPLAPPRGSSTRTSQADPPHLGGDTSSSSPYSTQMKSYTHETLSKTTTTSSATYGLPAEKDRENKYKSSPILSTAVPPPRPVDPPVSFSRDYPTTASRRPTEEPSSSFAYKSPWLPDAKKSEYVPYVSSSVGITSLPRTTDSYGRPKSTEDYTAPTPPRPHLSTVEAIMQRSSGKLPLPRDFIKDPVAFGDVGKNSLSFRPRDPVTSSRYESNTTSTSSTFEKPKMTTDPRSTDPRSTGSSWAYGHKLPDEQYRSTSAERPDSRTDSRRDPPLKTVEPAVLEALRPKKQPEMPTSPDVRPKDWVPPCKAKILQAKRKYMNQQPVVVAPSSQDPWDRFKSASRERVQLRISRESLDAINKEATRGRNTRMSAPDLSGSMKTLTNPGVYRSKIHWPEREVQAKLSESQEYLSRRYQADYSDDPTTSSFANRWDARSRSLPPMSRYSKSAATTPSETPYPEYMDSSKAKSMEFLADVKKFDYQIVPENQLQRENISGYARPRPPESEPDYSEQVRKSLQKLDIPEWYTNSAQYGNIEPVLRHRAHSTTDSTYSPYATLDRSELTSPTGTAQYSDAQTLSRRPVPYRTTTMSTIAPSKPALSTSRENNIWDMYSGPHYDKKPRPAAIYAPASDTHHHRQAHYNPHDSGWSSDWNSHHDSSLDSDESTTGEAGPRAWGSNAPKRGPAPFSTSTSSAWYVPPLQRKERGESPSRVVTRSHSEQRPAERSYRQEAPPYVPPARPSTYFDPSLSERRILQATPWEVTSIKTETIKTEKLAKKNFVTETNDPVRINQFSQSNNQWGSFV</sequence>
<feature type="compositionally biased region" description="Low complexity" evidence="2">
    <location>
        <begin position="242"/>
        <end position="252"/>
    </location>
</feature>
<gene>
    <name evidence="3" type="ORF">BV898_01087</name>
</gene>
<feature type="compositionally biased region" description="Polar residues" evidence="2">
    <location>
        <begin position="1330"/>
        <end position="1345"/>
    </location>
</feature>
<feature type="compositionally biased region" description="Basic and acidic residues" evidence="2">
    <location>
        <begin position="969"/>
        <end position="981"/>
    </location>
</feature>
<feature type="compositionally biased region" description="Low complexity" evidence="2">
    <location>
        <begin position="715"/>
        <end position="725"/>
    </location>
</feature>
<name>A0A1W0XDK6_HYPEX</name>
<feature type="compositionally biased region" description="Polar residues" evidence="2">
    <location>
        <begin position="688"/>
        <end position="697"/>
    </location>
</feature>
<feature type="region of interest" description="Disordered" evidence="2">
    <location>
        <begin position="1375"/>
        <end position="1486"/>
    </location>
</feature>